<protein>
    <submittedName>
        <fullName evidence="3">Uncharacterized protein</fullName>
    </submittedName>
</protein>
<evidence type="ECO:0000313" key="3">
    <source>
        <dbReference type="EMBL" id="MBA0640531.1"/>
    </source>
</evidence>
<dbReference type="SUPFAM" id="SSF55895">
    <property type="entry name" value="Ribonuclease Rh-like"/>
    <property type="match status" value="2"/>
</dbReference>
<comment type="caution">
    <text evidence="3">The sequence shown here is derived from an EMBL/GenBank/DDBJ whole genome shotgun (WGS) entry which is preliminary data.</text>
</comment>
<evidence type="ECO:0000256" key="1">
    <source>
        <dbReference type="ARBA" id="ARBA00007469"/>
    </source>
</evidence>
<dbReference type="GO" id="GO:0003723">
    <property type="term" value="F:RNA binding"/>
    <property type="evidence" value="ECO:0007669"/>
    <property type="project" value="InterPro"/>
</dbReference>
<evidence type="ECO:0000256" key="2">
    <source>
        <dbReference type="RuleBase" id="RU004328"/>
    </source>
</evidence>
<feature type="non-terminal residue" evidence="3">
    <location>
        <position position="1"/>
    </location>
</feature>
<sequence length="224" mass="25332">MVCGRIIMMEPGPPVVTDLSLMSKSLCPIAFVTLWNQLMYKDALKPARQLFFIHLFMRISTLLDALEKYWPSLYCGKSSTCFSGKGLFWAHEVDIVLYFLCVSKLFSTKAKKLIIASFLNLLMAKLGCDLEVGIAFSLAEKHGTCSSPVIRDEYSYFITTLNVYFKYNVTKILNEAGYVPSNSERYPLGGIVSAIENSFRATPEVICSKEAVEEIRLCFFKDFK</sequence>
<organism evidence="3 4">
    <name type="scientific">Gossypium klotzschianum</name>
    <dbReference type="NCBI Taxonomy" id="34286"/>
    <lineage>
        <taxon>Eukaryota</taxon>
        <taxon>Viridiplantae</taxon>
        <taxon>Streptophyta</taxon>
        <taxon>Embryophyta</taxon>
        <taxon>Tracheophyta</taxon>
        <taxon>Spermatophyta</taxon>
        <taxon>Magnoliopsida</taxon>
        <taxon>eudicotyledons</taxon>
        <taxon>Gunneridae</taxon>
        <taxon>Pentapetalae</taxon>
        <taxon>rosids</taxon>
        <taxon>malvids</taxon>
        <taxon>Malvales</taxon>
        <taxon>Malvaceae</taxon>
        <taxon>Malvoideae</taxon>
        <taxon>Gossypium</taxon>
    </lineage>
</organism>
<proteinExistence type="inferred from homology"/>
<dbReference type="OrthoDB" id="435754at2759"/>
<dbReference type="EMBL" id="JABFAB010000001">
    <property type="protein sequence ID" value="MBA0640531.1"/>
    <property type="molecule type" value="Genomic_DNA"/>
</dbReference>
<dbReference type="GO" id="GO:0006401">
    <property type="term" value="P:RNA catabolic process"/>
    <property type="evidence" value="ECO:0007669"/>
    <property type="project" value="TreeGrafter"/>
</dbReference>
<dbReference type="GO" id="GO:0005576">
    <property type="term" value="C:extracellular region"/>
    <property type="evidence" value="ECO:0007669"/>
    <property type="project" value="TreeGrafter"/>
</dbReference>
<dbReference type="PANTHER" id="PTHR11240:SF22">
    <property type="entry name" value="RIBONUCLEASE T2"/>
    <property type="match status" value="1"/>
</dbReference>
<accession>A0A7J8TQX5</accession>
<keyword evidence="4" id="KW-1185">Reference proteome</keyword>
<dbReference type="Pfam" id="PF00445">
    <property type="entry name" value="Ribonuclease_T2"/>
    <property type="match status" value="1"/>
</dbReference>
<reference evidence="3 4" key="1">
    <citation type="journal article" date="2019" name="Genome Biol. Evol.">
        <title>Insights into the evolution of the New World diploid cottons (Gossypium, subgenus Houzingenia) based on genome sequencing.</title>
        <authorList>
            <person name="Grover C.E."/>
            <person name="Arick M.A. 2nd"/>
            <person name="Thrash A."/>
            <person name="Conover J.L."/>
            <person name="Sanders W.S."/>
            <person name="Peterson D.G."/>
            <person name="Frelichowski J.E."/>
            <person name="Scheffler J.A."/>
            <person name="Scheffler B.E."/>
            <person name="Wendel J.F."/>
        </authorList>
    </citation>
    <scope>NUCLEOTIDE SEQUENCE [LARGE SCALE GENOMIC DNA]</scope>
    <source>
        <strain evidence="3">57</strain>
        <tissue evidence="3">Leaf</tissue>
    </source>
</reference>
<dbReference type="InterPro" id="IPR001568">
    <property type="entry name" value="RNase_T2-like"/>
</dbReference>
<dbReference type="Proteomes" id="UP000593573">
    <property type="component" value="Unassembled WGS sequence"/>
</dbReference>
<name>A0A7J8TQX5_9ROSI</name>
<dbReference type="AlphaFoldDB" id="A0A7J8TQX5"/>
<evidence type="ECO:0000313" key="4">
    <source>
        <dbReference type="Proteomes" id="UP000593573"/>
    </source>
</evidence>
<dbReference type="GO" id="GO:0033897">
    <property type="term" value="F:ribonuclease T2 activity"/>
    <property type="evidence" value="ECO:0007669"/>
    <property type="project" value="InterPro"/>
</dbReference>
<dbReference type="InterPro" id="IPR036430">
    <property type="entry name" value="RNase_T2-like_sf"/>
</dbReference>
<dbReference type="PANTHER" id="PTHR11240">
    <property type="entry name" value="RIBONUCLEASE T2"/>
    <property type="match status" value="1"/>
</dbReference>
<dbReference type="Gene3D" id="3.90.730.10">
    <property type="entry name" value="Ribonuclease T2-like"/>
    <property type="match status" value="1"/>
</dbReference>
<comment type="similarity">
    <text evidence="1 2">Belongs to the RNase T2 family.</text>
</comment>
<gene>
    <name evidence="3" type="ORF">Goklo_023459</name>
</gene>